<dbReference type="SUPFAM" id="SSF56801">
    <property type="entry name" value="Acetyl-CoA synthetase-like"/>
    <property type="match status" value="5"/>
</dbReference>
<feature type="domain" description="Carrier" evidence="7">
    <location>
        <begin position="1573"/>
        <end position="1648"/>
    </location>
</feature>
<feature type="domain" description="Carrier" evidence="7">
    <location>
        <begin position="501"/>
        <end position="577"/>
    </location>
</feature>
<dbReference type="Gene3D" id="2.30.38.10">
    <property type="entry name" value="Luciferase, Domain 3"/>
    <property type="match status" value="2"/>
</dbReference>
<dbReference type="CDD" id="cd05930">
    <property type="entry name" value="A_NRPS"/>
    <property type="match status" value="1"/>
</dbReference>
<dbReference type="InterPro" id="IPR023213">
    <property type="entry name" value="CAT-like_dom_sf"/>
</dbReference>
<dbReference type="RefSeq" id="WP_378288868.1">
    <property type="nucleotide sequence ID" value="NZ_JBHSON010000093.1"/>
</dbReference>
<dbReference type="SUPFAM" id="SSF52777">
    <property type="entry name" value="CoA-dependent acyltransferases"/>
    <property type="match status" value="14"/>
</dbReference>
<evidence type="ECO:0000256" key="1">
    <source>
        <dbReference type="ARBA" id="ARBA00001957"/>
    </source>
</evidence>
<dbReference type="InterPro" id="IPR001242">
    <property type="entry name" value="Condensation_dom"/>
</dbReference>
<evidence type="ECO:0000259" key="7">
    <source>
        <dbReference type="PROSITE" id="PS50075"/>
    </source>
</evidence>
<dbReference type="SMART" id="SM00823">
    <property type="entry name" value="PKS_PP"/>
    <property type="match status" value="5"/>
</dbReference>
<evidence type="ECO:0000256" key="6">
    <source>
        <dbReference type="SAM" id="MobiDB-lite"/>
    </source>
</evidence>
<keyword evidence="2" id="KW-0596">Phosphopantetheine</keyword>
<dbReference type="CDD" id="cd19540">
    <property type="entry name" value="LCL_NRPS-like"/>
    <property type="match status" value="2"/>
</dbReference>
<evidence type="ECO:0000256" key="3">
    <source>
        <dbReference type="ARBA" id="ARBA00022553"/>
    </source>
</evidence>
<dbReference type="Gene3D" id="3.40.50.980">
    <property type="match status" value="4"/>
</dbReference>
<gene>
    <name evidence="8" type="ORF">ACFPZN_44195</name>
</gene>
<accession>A0ABW1ADR1</accession>
<evidence type="ECO:0000256" key="5">
    <source>
        <dbReference type="ARBA" id="ARBA00023194"/>
    </source>
</evidence>
<evidence type="ECO:0000313" key="8">
    <source>
        <dbReference type="EMBL" id="MFC5752659.1"/>
    </source>
</evidence>
<dbReference type="NCBIfam" id="TIGR01733">
    <property type="entry name" value="AA-adenyl-dom"/>
    <property type="match status" value="5"/>
</dbReference>
<dbReference type="Gene3D" id="3.30.559.30">
    <property type="entry name" value="Nonribosomal peptide synthetase, condensation domain"/>
    <property type="match status" value="7"/>
</dbReference>
<dbReference type="InterPro" id="IPR000873">
    <property type="entry name" value="AMP-dep_synth/lig_dom"/>
</dbReference>
<dbReference type="NCBIfam" id="NF003417">
    <property type="entry name" value="PRK04813.1"/>
    <property type="match status" value="5"/>
</dbReference>
<dbReference type="InterPro" id="IPR020845">
    <property type="entry name" value="AMP-binding_CS"/>
</dbReference>
<evidence type="ECO:0000313" key="9">
    <source>
        <dbReference type="Proteomes" id="UP001596074"/>
    </source>
</evidence>
<dbReference type="Gene3D" id="3.30.300.30">
    <property type="match status" value="5"/>
</dbReference>
<dbReference type="EMBL" id="JBHSON010000093">
    <property type="protein sequence ID" value="MFC5752659.1"/>
    <property type="molecule type" value="Genomic_DNA"/>
</dbReference>
<dbReference type="PANTHER" id="PTHR45527">
    <property type="entry name" value="NONRIBOSOMAL PEPTIDE SYNTHETASE"/>
    <property type="match status" value="1"/>
</dbReference>
<keyword evidence="5" id="KW-0045">Antibiotic biosynthesis</keyword>
<dbReference type="Proteomes" id="UP001596074">
    <property type="component" value="Unassembled WGS sequence"/>
</dbReference>
<comment type="caution">
    <text evidence="8">The sequence shown here is derived from an EMBL/GenBank/DDBJ whole genome shotgun (WGS) entry which is preliminary data.</text>
</comment>
<keyword evidence="4" id="KW-0677">Repeat</keyword>
<feature type="domain" description="Carrier" evidence="7">
    <location>
        <begin position="4043"/>
        <end position="4117"/>
    </location>
</feature>
<dbReference type="InterPro" id="IPR009081">
    <property type="entry name" value="PP-bd_ACP"/>
</dbReference>
<dbReference type="CDD" id="cd12117">
    <property type="entry name" value="A_NRPS_Srf_like"/>
    <property type="match status" value="3"/>
</dbReference>
<dbReference type="PROSITE" id="PS50075">
    <property type="entry name" value="CARRIER"/>
    <property type="match status" value="5"/>
</dbReference>
<dbReference type="PROSITE" id="PS00455">
    <property type="entry name" value="AMP_BINDING"/>
    <property type="match status" value="5"/>
</dbReference>
<sequence>MKGPQVEMERNDTAQPVPDASLAELFERRVPQSPDAIAVVSGDVALSYAELDGRANGLAHALVGRGVRPGDLVGVVMDRSADLVVALLAVLKAGAAYVPLDAGHPVERRRAIVAEAGVSVVLTGEDLIEEPRPDGPDVRVSAEDLAYVMYTSGSTGVPKGVAVTHRNVVAFCLDRCWRDDVVERVLVQANHAFDASTYELWVPLLRGGRLVVVPPGEVDAVERGRLIAEHGVTNVHATAGLFRVLAEQSPEIFAGVREVSTGGDVVSSAAIRALLEEHPGMVVRTTYGPTETTAFTTQFSFTEPESIPASVPIGLPMDNTRVYVLDELLRPVRPGVVGDLYVAGAGLARGYVRRAGLTAERFVACPFAEGRMYRTGDLARWNDADVLEFAGRADEQVKIRGFRIEPAEVEAVLAAHERVGQAAVIAREDRPGVKRLVAYVVPANGRCEEGELRDFVADRLPDYMVPAAFVALETLPVTVNGKLDRAALPAPDFAARAIGRAPETPTEEALCALFAEVLGLETAVGADSSFLELGGDSLLAMLLIARIRAGLDAEVGIGELFATPTVAELAALIESGRDGGTRAALTVRNRPEVVPLSYAQQRMWFVNRLEAAGAGATYNVPLILRLSGELDVGALGAALGDVADRHESLRTIFPGDSDGVPRQEVLRGAAGRPQLVVDDLGDRDVAEIVAAEMRRGFDVEQELPWRVRLLVASPTDSVLVVMAHHIAVDAWSTGVLARDLGIAFAARCSGGVPEWEPLPVQYADYTLWQREVLGEPDDPGSLISTRLGHWREALAGLPEEIALPTDHPRPAEATHEGGAVPVRVAPMVHARLAEVAQGHGATTFMAIHAALAMLLTRMGAGTDVPLGTALAGRDDAALEDLAGFFVNTVVLRTDVSGTPSFGEMLARVRETDLAAFAHQDLPFERLVEDLNPARSLARHPLFQVMLTLQNVPEAQTPWDLSGLRVSPQAPSGATAAARFDLSFILTERRDATGAPAGIDGGLEYARDLFEEPTARSLADRLLRVLEQVAADPDVRIDELDVLDAGERRRVAEDWNATSRPVPERPLPELFEAQVARTPDAVAVVGDGVELSYAELDERANRFAHELIARGAGPESLVGVVMERSADLPVVLLGIMKAGAAYLPVDPAYPADRIGFMLADAGPVIVVCGQETADLVGDDAGVGRLVWDDPATSGLLAARPATAPTDADRAAPLLPDHPAYVIYTSGSTGTPKGVSVSHRGIGNLAAAQIDRFAVGADARVLQFAALSFDASVSELCTALLPGAALVLAGADRMPPRGRLEDLVAEFGVTHVTVPPSILAAVGRLPEGLRTVVVAGEACPPALVERWSAGRRLINAYGPTETTVCATMSLPLAPGGADGGAVPIGGPIWNTRVFVLDDFLRPVPPGVTGELYVAGAGLARGYVGRAALTAERFVACPFTDGGERMYRTGDRARWTRSGELVFAGRADDQVKIRGFRIEPGEIEQVLAGHDQVGPVAVIVREDRPGLRRLVAYAVPAEGATLDGGALREHAAARLPDHMVPAAVVVLDALPVTVNGKLDRAALPVPDFGALAPGRGPVTVAEELLCGLFAEVLGLERVAANVSFFELGGDSLMAMRLIARMRAVLDAEVSVRELFAAPTVERVAELVSGRDGSAAWTGPTPRERPPVLPLSFAQHRMWLLNRIEEDGARAAYNIALALRLSGDLDVAALEAALGDVADRHESLRTVFPESDGLPRQEILHGEAGRPRLAIAEAGERDFASALAAETGQGFELARELPWRARLLVLPDSEFVLSVVAHHIAVDGWSMDVLARDLGTAYAARSAGGVPGWEPLPVQYADYALWQREVLDSVLPAQLAYWREALAGLPEEIALPADRPRPAAASFRGGTAPIRLDARVHAGLAEAARRNGVTMFMVVQAAFAALLARMGAGTDVPMGTPVAGRGEAALEDLAGLFLNTVVLRTDVSGDPSFAELLERVRETDLAAYAHRDLPFERLVEDLNPARSLSRHPLFQVMLTLRNIPPASWDLPGLCVTELPVETLPAKVDLAVTLAEEPDRAGMTGVLEYAADLFDEATARSLARRLVRVLEQVAADPRARLGDLELLEPDERTTVLTGWNDTARPVPEASLAELFERQVAESPDAVAVVFDGVELTYAELNERANGLAHTLIARGVRPGHLVGLRMSRSADLIVALLAVLKAGGAYVPLEERRRAVAAEAGVSLVLTDADLTGESRADNPGVRVSGDSLAYVMFTSGSTGVPKGVAVTHRNVVAFCSDGQWRDDVLRVVLVQANHAFDASTYEVWAPLLRGGRLVVVPAGEVDAVERGRLIAEQRVTHVVAAAGLFRVLAEQSPEIFAGVREVLTGGDVVSANAIRVLLETHPGMVVRTTYGPTENTAFTTQLAFTDAGAVPAPVPIGVPMDNTQVFVLDEFLRPVPPGVVGELYIAGAGLARGYMGRAGLTAERFVACPFSSGRMYRTGDLGRWTSAGVLEFAGRADEQVKIRGFRIEPAEVEAVLAAHERVGQVAVVAREDRPGVKRLVAYVVPAGVNGVDESALRAHAAERLPDYMVPAAVVVLDGLPVTVNGKLDRAALPAPDFAGQVTGRAPASVAEEIVCGLFAEVLGLDSVGADDSFFELGGDSILSMLVVSRARRAGLVLSARQVFEHKTPAGLARVADQVDSTDRTTERDEATGSVPLTPVMRELAERAGLAGKVGQSMTVAVPPTLDLDRLVDAVQVVLDHHDVLRARLEEDEGDWRLNLPPAGACAAVGCVRRVESAAQDPMLAIDEAAGRLDPRAGVMLQVVWLDAGPDEPGRLVLVAHHLVIDGVSWRVLVPDLAAAYEGVVLEPVGTSFRRWATELAAQDRRDELPAWTRILEGPDVRLENTEPGGERLAALTLPTQVTAELLARVPAAFHTSVETVLLAGLVASVGERRDVSGGILVDVEGHGREPLTGDMDLTRTVGWFTNSYPVRLDPGTGLPPGRVVKRIKEQLHAVPGDGLGYGLLRHLTDLPRPQIGFTYMGRFTAARAEWSPIEEGLGRTSGGDVPAAHVLEAAALVQDLPTGPELTVSLACPEGRITREALAELADGWVEVLEALAADLDGGGHTPSDFPLVALTQDQVDELQAVEPDLADVWPLSPLQEGLLFHARYDDQAHDLYVEQRVLELAGPLNADVLRASWDALLDRHANLRAGFRQLVQVIAHEVAVPWRELDLSGTAEAEARADRLAADERARGFDLEVPPLLRLLLIRLDDTRYRLVLTMHHILMDGWSLPILFDELARIYAAGGDASALPPVTPYREYLAWLARQDKDAARTAWAGALAGTTEPTLVGPAEHGGAEVLPRYVYAQVDEQLTETLRELARGHGLTLNTVVQGAWAVLVGLLTGRRDVVFGTSVAGRPAELPGVERMVGLFLNTVPVRVEPDAAKPVVEMLTELQARQTELFDHQYLGLAEIQRVAGPGATFDSLLVYESFPRDPSGSSDPGHLNIVGMTGEDAAHYPLILGVLPAEGLRVRLDYRPDLFDERMAEGLVARWVRLLEQVAADPSVRVGELEILDEAERRQVVLDWNDTARPVPDASVAELFERQAVRTPDAVAVVSGDVTWSYAELNERANGLAHALIGRGVRPGHLVGLRMNRSADLIVALLAVLKAGGAYVPLEERRRAVAAEAGVSLVLTDADLTGESRADNPGVRVSGDSLAYVMFTSGSTGVPKGVAVTHANVVAFCSDGQWRDDVLRVVLVQANHAFDASTYEVWAPLLRGGRLVIVPPGEVDAVERGRLIAEHGVTNVHATAGLFRVLAEQSPEIFAGVREVSTGGDVVSANAVRALLEAHPGMVVRTTYGPTENTAFTTQLAFTDAESIPVPVPIGVPMDNTRAYVLDECLRPCPPGVVGELYLAGAGLARGYVCRAGLTAERFVACPFAGGRMYRTGDLARWTFAGVLEFAGRVDEQVKIRGFRIEPAEIEAVLAEHEQVRQAAVIAREDQPGVRLLVAYVVPAGVDGVDESALRAHVADRLPDYMVPAAVVVLDGLPVTVNGKLDRAALPAPDFAGQVTGRAPATEAEEIVCGLFAEVLGLEAVGADDSFFELGGDSIMSMLVVARARRAGLVLTARQVFEHKTPAGLARVADQADSTDGPTERDEATGPVPLTPVMREPAARTDRFSQSMLITAPAGLDLPRLTQALQTVLDHHDVLRARLEQVDGEWRLNVPPPGTRAAAICVRRVVWTGQDPVTVADEAAGRLDPRAGVMLQVVWLDTESDEPGRLLLVAHHLVIDGVSWRVLVPDLAAAYEGVALEPVGTSFRRWATELAAQDRRDELPAWTRMLEGSDPPLTDRPLDPRRDTVAAGMHRVELPVSASVTSALLTRVPAALHTDVETVLLAGLVASVGERRDVSGGILVDVEGHGREPLTGDMDLTRTVGWFTNSYPVRLDPGTGLPPGRVVKRIKEQLHAVPGDGLGYGLLRHLTGIPTPQIGFNYLGRFSASAPAGAAWQPAGDAALGGAADADTAASHALEAGGLVLDLPTGPELTLSLVSPAGLLDVAQLRELAASWADMLTHLVAHSAEPDSRGHSPSDFPLVALSQDQVDELQDLAPDLSDVWPLSPLQEGLLFHARYDADAGDVYIWQRALDFTGALDTGRLRASWQALLDRHAGLRAAFLQPAGLEQFVQVVRRDVAPPWREIDLSSAPDGTAAEAEAGRLANEERGRGFDPAVPPLIRLLLIKLGERRHRLVITMHHVVLDGWSLPVLFEELSEVYGAGGDASGLAPVTPYREYLAWLSRQDKDAARTAWAGALADAGEPTLVGPADSAGSAAMPRQVTIRAGERLAETLQETARARGLTVNTVVQGAWAVLVRMLTGRRDVVFGATVAGRPAELPGVERMLGLFLNTVPVRVVLDPSKPFARTLADLQDRQTALIDHQHLGLAEIQRVAGAGASFDTLVVFQNYPATPPRFGGPQVAWAGGEDMAHYPITLVVAPAEGFEVRLEYRPDLFTEETITDLAGRLVRLLERIADDPGLRMGDIDVLEPAERRRILHEWNDTARPFPDGTLVDLVERQAARTPDATAVVGGGVELTYAELDERANRLAHELIARGVGPEDLVGVVMERSAGLFAVLLGVMKAGAAYVPVDPGYPGERVAFMLGDARPALVVSTRATAGLVADADAGLAQIVWDDPATAAVLAARPVTAPTDADRVAPLHPRHPAYVIYTSGSTGAPKGVVVPHRGVVNYVTWRAGAYGWRPGDRVLQFASVSFDTSVAEIYPALAVGATLCVARRDTDLRLELEELAVTVATFTPSVLDSLARDGGAESPALRNIRSIVTAGEECGPELVRRWAPGRAFYNEYGPTEGTVDVTCWTCPPEIPDRVSLGPPIGNVRVFVLDGFLRPVPPGVIGELYVTGAGVARGYVHRPGPTAARFVACPYGDPADGSGGRMYRTGDLASWTPDGELLFAGRADDQVKIRGFRVEPGEIEAVLSGHERVGRAAVIARQDRPGVKRLVAYVAGDGLDPAELRAYAAERLPDHMVPAAVMVLDAIPVTVHGKLDRAALPAPDFAGQAGSRAPATSAERLLCELFAEVLGLEKVGADDSFFELGGDSIMSMLVVARARRAGLVLTARQVFEQRTPAGLARIAGVATGDEGTAPAGAEDVATGPVPLTPVMRELVARSGPAALAGRFCQSMLVSVPAGMRLEPLTAAVQALLDRHDMLRARLEAPSPTGGWRLHVPPAGAPEALSAVACVRRADVTGLDGAALADAVAAQEDEAVGRLDSPAGMLVQVVWFDAGPDAPGRLLLVVHHLAVDGVSWRVLIPDLAAAYEGAAPAPAGTSFRRWATELEAQAGDRGRAGEAAAWTELLAGDEPPLAHRPLDPRRDTVAAGMNHVARTVPVQITRDLLTRVPAAFHAGIDDVLLTALVLAVAEWRQGRGRDAEGGTLVDVEGHGREPLTGDMDLTRTVGWFTSAYPVRLDPGETDFAELRSGGPAAGRAVKRVKERLRVVPGDGLGFGMLRHLNPGTAAALAALPVPQIGFNYLGRFPAPSPADGTALALWEPAGETAVGGAADPEMAAAHLIEAGGLVRDLPEGPELTVTLMSPAGLLEEAALDGLAESWAAMLGGLAAHTAEPGSGGRTPSDFTLVTLAQDEIDEFEIRLADERRTR</sequence>
<dbReference type="InterPro" id="IPR006162">
    <property type="entry name" value="Ppantetheine_attach_site"/>
</dbReference>
<dbReference type="Pfam" id="PF13193">
    <property type="entry name" value="AMP-binding_C"/>
    <property type="match status" value="5"/>
</dbReference>
<dbReference type="PROSITE" id="PS00012">
    <property type="entry name" value="PHOSPHOPANTETHEINE"/>
    <property type="match status" value="5"/>
</dbReference>
<dbReference type="Pfam" id="PF00501">
    <property type="entry name" value="AMP-binding"/>
    <property type="match status" value="5"/>
</dbReference>
<organism evidence="8 9">
    <name type="scientific">Actinomadura rugatobispora</name>
    <dbReference type="NCBI Taxonomy" id="1994"/>
    <lineage>
        <taxon>Bacteria</taxon>
        <taxon>Bacillati</taxon>
        <taxon>Actinomycetota</taxon>
        <taxon>Actinomycetes</taxon>
        <taxon>Streptosporangiales</taxon>
        <taxon>Thermomonosporaceae</taxon>
        <taxon>Actinomadura</taxon>
    </lineage>
</organism>
<evidence type="ECO:0000256" key="2">
    <source>
        <dbReference type="ARBA" id="ARBA00022450"/>
    </source>
</evidence>
<dbReference type="PANTHER" id="PTHR45527:SF1">
    <property type="entry name" value="FATTY ACID SYNTHASE"/>
    <property type="match status" value="1"/>
</dbReference>
<name>A0ABW1ADR1_9ACTN</name>
<dbReference type="SUPFAM" id="SSF47336">
    <property type="entry name" value="ACP-like"/>
    <property type="match status" value="5"/>
</dbReference>
<dbReference type="CDD" id="cd19543">
    <property type="entry name" value="DCL_NRPS"/>
    <property type="match status" value="2"/>
</dbReference>
<dbReference type="InterPro" id="IPR010060">
    <property type="entry name" value="NRPS_synth"/>
</dbReference>
<dbReference type="Pfam" id="PF00668">
    <property type="entry name" value="Condensation"/>
    <property type="match status" value="7"/>
</dbReference>
<feature type="domain" description="Carrier" evidence="7">
    <location>
        <begin position="2597"/>
        <end position="2671"/>
    </location>
</feature>
<dbReference type="NCBIfam" id="NF004282">
    <property type="entry name" value="PRK05691.1"/>
    <property type="match status" value="9"/>
</dbReference>
<dbReference type="InterPro" id="IPR025110">
    <property type="entry name" value="AMP-bd_C"/>
</dbReference>
<dbReference type="Gene3D" id="3.40.50.12780">
    <property type="entry name" value="N-terminal domain of ligase-like"/>
    <property type="match status" value="3"/>
</dbReference>
<dbReference type="InterPro" id="IPR036736">
    <property type="entry name" value="ACP-like_sf"/>
</dbReference>
<dbReference type="Gene3D" id="3.30.559.10">
    <property type="entry name" value="Chloramphenicol acetyltransferase-like domain"/>
    <property type="match status" value="7"/>
</dbReference>
<dbReference type="InterPro" id="IPR010071">
    <property type="entry name" value="AA_adenyl_dom"/>
</dbReference>
<dbReference type="NCBIfam" id="TIGR01720">
    <property type="entry name" value="NRPS-para261"/>
    <property type="match status" value="3"/>
</dbReference>
<keyword evidence="9" id="KW-1185">Reference proteome</keyword>
<feature type="domain" description="Carrier" evidence="7">
    <location>
        <begin position="5540"/>
        <end position="5614"/>
    </location>
</feature>
<protein>
    <submittedName>
        <fullName evidence="8">Non-ribosomal peptide synthase/polyketide synthase</fullName>
    </submittedName>
</protein>
<dbReference type="InterPro" id="IPR020806">
    <property type="entry name" value="PKS_PP-bd"/>
</dbReference>
<dbReference type="InterPro" id="IPR045851">
    <property type="entry name" value="AMP-bd_C_sf"/>
</dbReference>
<reference evidence="9" key="1">
    <citation type="journal article" date="2019" name="Int. J. Syst. Evol. Microbiol.">
        <title>The Global Catalogue of Microorganisms (GCM) 10K type strain sequencing project: providing services to taxonomists for standard genome sequencing and annotation.</title>
        <authorList>
            <consortium name="The Broad Institute Genomics Platform"/>
            <consortium name="The Broad Institute Genome Sequencing Center for Infectious Disease"/>
            <person name="Wu L."/>
            <person name="Ma J."/>
        </authorList>
    </citation>
    <scope>NUCLEOTIDE SEQUENCE [LARGE SCALE GENOMIC DNA]</scope>
    <source>
        <strain evidence="9">KCTC 42087</strain>
    </source>
</reference>
<proteinExistence type="predicted"/>
<feature type="region of interest" description="Disordered" evidence="6">
    <location>
        <begin position="4111"/>
        <end position="4136"/>
    </location>
</feature>
<evidence type="ECO:0000256" key="4">
    <source>
        <dbReference type="ARBA" id="ARBA00022737"/>
    </source>
</evidence>
<comment type="cofactor">
    <cofactor evidence="1">
        <name>pantetheine 4'-phosphate</name>
        <dbReference type="ChEBI" id="CHEBI:47942"/>
    </cofactor>
</comment>
<dbReference type="Gene3D" id="1.10.1200.10">
    <property type="entry name" value="ACP-like"/>
    <property type="match status" value="5"/>
</dbReference>
<dbReference type="CDD" id="cd17652">
    <property type="entry name" value="A_NRPS_CmdD_like"/>
    <property type="match status" value="1"/>
</dbReference>
<keyword evidence="3" id="KW-0597">Phosphoprotein</keyword>
<dbReference type="Pfam" id="PF00550">
    <property type="entry name" value="PP-binding"/>
    <property type="match status" value="5"/>
</dbReference>
<dbReference type="InterPro" id="IPR042099">
    <property type="entry name" value="ANL_N_sf"/>
</dbReference>